<name>A0ABS1CN49_9GAMM</name>
<proteinExistence type="predicted"/>
<comment type="caution">
    <text evidence="2">The sequence shown here is derived from an EMBL/GenBank/DDBJ whole genome shotgun (WGS) entry which is preliminary data.</text>
</comment>
<evidence type="ECO:0000313" key="3">
    <source>
        <dbReference type="Proteomes" id="UP000748752"/>
    </source>
</evidence>
<sequence>MATQGLTTATPGSLAAVGTAAKAFVLAHPVSMSLAGGALLGAGAYWGIETLLRKKAQTPEAAAA</sequence>
<feature type="transmembrane region" description="Helical" evidence="1">
    <location>
        <begin position="25"/>
        <end position="48"/>
    </location>
</feature>
<dbReference type="RefSeq" id="WP_200240569.1">
    <property type="nucleotide sequence ID" value="NZ_NRRV01000057.1"/>
</dbReference>
<evidence type="ECO:0000256" key="1">
    <source>
        <dbReference type="SAM" id="Phobius"/>
    </source>
</evidence>
<dbReference type="Proteomes" id="UP000748752">
    <property type="component" value="Unassembled WGS sequence"/>
</dbReference>
<organism evidence="2 3">
    <name type="scientific">Thiohalocapsa halophila</name>
    <dbReference type="NCBI Taxonomy" id="69359"/>
    <lineage>
        <taxon>Bacteria</taxon>
        <taxon>Pseudomonadati</taxon>
        <taxon>Pseudomonadota</taxon>
        <taxon>Gammaproteobacteria</taxon>
        <taxon>Chromatiales</taxon>
        <taxon>Chromatiaceae</taxon>
        <taxon>Thiohalocapsa</taxon>
    </lineage>
</organism>
<gene>
    <name evidence="2" type="ORF">CKO31_18870</name>
</gene>
<keyword evidence="1" id="KW-0472">Membrane</keyword>
<protein>
    <submittedName>
        <fullName evidence="2">Uncharacterized protein</fullName>
    </submittedName>
</protein>
<reference evidence="2 3" key="1">
    <citation type="journal article" date="2020" name="Microorganisms">
        <title>Osmotic Adaptation and Compatible Solute Biosynthesis of Phototrophic Bacteria as Revealed from Genome Analyses.</title>
        <authorList>
            <person name="Imhoff J.F."/>
            <person name="Rahn T."/>
            <person name="Kunzel S."/>
            <person name="Keller A."/>
            <person name="Neulinger S.C."/>
        </authorList>
    </citation>
    <scope>NUCLEOTIDE SEQUENCE [LARGE SCALE GENOMIC DNA]</scope>
    <source>
        <strain evidence="2 3">DSM 6210</strain>
    </source>
</reference>
<keyword evidence="1" id="KW-1133">Transmembrane helix</keyword>
<evidence type="ECO:0000313" key="2">
    <source>
        <dbReference type="EMBL" id="MBK1632771.1"/>
    </source>
</evidence>
<accession>A0ABS1CN49</accession>
<keyword evidence="1" id="KW-0812">Transmembrane</keyword>
<dbReference type="EMBL" id="NRRV01000057">
    <property type="protein sequence ID" value="MBK1632771.1"/>
    <property type="molecule type" value="Genomic_DNA"/>
</dbReference>
<keyword evidence="3" id="KW-1185">Reference proteome</keyword>